<dbReference type="AlphaFoldDB" id="A0A7H9BJW4"/>
<proteinExistence type="predicted"/>
<organism evidence="1 2">
    <name type="scientific">Chitinibacter bivalviorum</name>
    <dbReference type="NCBI Taxonomy" id="2739434"/>
    <lineage>
        <taxon>Bacteria</taxon>
        <taxon>Pseudomonadati</taxon>
        <taxon>Pseudomonadota</taxon>
        <taxon>Betaproteobacteria</taxon>
        <taxon>Neisseriales</taxon>
        <taxon>Chitinibacteraceae</taxon>
        <taxon>Chitinibacter</taxon>
    </lineage>
</organism>
<sequence length="142" mass="16577">MILRHYSDTLCVSFAQEGSPMQHDGEFIFSREAVSRMTGESEYDQEYLHWFCTQCLIQINAAVQDINNAYDGQRHIDHKLPSFLTGRFACIKFHFDQLKSCTEQFRNHQTIETIFRNTLNDCVKNIAQARENANYLLSLFKA</sequence>
<dbReference type="EMBL" id="CP058627">
    <property type="protein sequence ID" value="QLG88985.1"/>
    <property type="molecule type" value="Genomic_DNA"/>
</dbReference>
<protein>
    <submittedName>
        <fullName evidence="1">Uncharacterized protein</fullName>
    </submittedName>
</protein>
<evidence type="ECO:0000313" key="2">
    <source>
        <dbReference type="Proteomes" id="UP000509597"/>
    </source>
</evidence>
<name>A0A7H9BJW4_9NEIS</name>
<gene>
    <name evidence="1" type="ORF">HQ393_12470</name>
</gene>
<dbReference type="RefSeq" id="WP_179355487.1">
    <property type="nucleotide sequence ID" value="NZ_CP058627.1"/>
</dbReference>
<reference evidence="1 2" key="1">
    <citation type="submission" date="2020-07" db="EMBL/GenBank/DDBJ databases">
        <title>Complete genome sequence of Chitinibacter sp. 2T18.</title>
        <authorList>
            <person name="Bae J.-W."/>
            <person name="Choi J.-W."/>
        </authorList>
    </citation>
    <scope>NUCLEOTIDE SEQUENCE [LARGE SCALE GENOMIC DNA]</scope>
    <source>
        <strain evidence="1 2">2T18</strain>
    </source>
</reference>
<dbReference type="Proteomes" id="UP000509597">
    <property type="component" value="Chromosome"/>
</dbReference>
<evidence type="ECO:0000313" key="1">
    <source>
        <dbReference type="EMBL" id="QLG88985.1"/>
    </source>
</evidence>
<keyword evidence="2" id="KW-1185">Reference proteome</keyword>
<accession>A0A7H9BJW4</accession>
<dbReference type="KEGG" id="chiz:HQ393_12470"/>